<gene>
    <name evidence="9" type="ORF">D9O29_01725</name>
</gene>
<feature type="domain" description="TNT" evidence="7">
    <location>
        <begin position="374"/>
        <end position="464"/>
    </location>
</feature>
<dbReference type="InterPro" id="IPR006914">
    <property type="entry name" value="VENN_dom"/>
</dbReference>
<dbReference type="PANTHER" id="PTHR42059:SF1">
    <property type="entry name" value="TNT DOMAIN-CONTAINING PROTEIN"/>
    <property type="match status" value="1"/>
</dbReference>
<comment type="caution">
    <text evidence="9">The sequence shown here is derived from an EMBL/GenBank/DDBJ whole genome shotgun (WGS) entry which is preliminary data.</text>
</comment>
<proteinExistence type="predicted"/>
<dbReference type="InterPro" id="IPR025331">
    <property type="entry name" value="TNT"/>
</dbReference>
<feature type="compositionally biased region" description="Polar residues" evidence="5">
    <location>
        <begin position="319"/>
        <end position="329"/>
    </location>
</feature>
<evidence type="ECO:0000256" key="3">
    <source>
        <dbReference type="ARBA" id="ARBA00022913"/>
    </source>
</evidence>
<evidence type="ECO:0000259" key="8">
    <source>
        <dbReference type="Pfam" id="PF21726"/>
    </source>
</evidence>
<comment type="subcellular location">
    <subcellularLocation>
        <location evidence="1">Target cell</location>
        <location evidence="1">Target cell cytoplasm</location>
    </subcellularLocation>
</comment>
<evidence type="ECO:0000256" key="4">
    <source>
        <dbReference type="ARBA" id="ARBA00023026"/>
    </source>
</evidence>
<name>A0ABY3LK05_9GAMM</name>
<feature type="domain" description="VENN motif-containing" evidence="6">
    <location>
        <begin position="110"/>
        <end position="159"/>
    </location>
</feature>
<evidence type="ECO:0000313" key="9">
    <source>
        <dbReference type="EMBL" id="TXL80846.1"/>
    </source>
</evidence>
<keyword evidence="10" id="KW-1185">Reference proteome</keyword>
<keyword evidence="2" id="KW-0800">Toxin</keyword>
<keyword evidence="4" id="KW-0843">Virulence</keyword>
<sequence length="465" mass="48647">MLDSGMGTGGAVQQGISAATAAIQGLAGGNIAQAVSGAAAPYLAKQIHTLTTTKGPDGRDVVNVQANLIAHAVVGAVTSYASGNAALAGASGAAMGEYIAQQMYPGVKHEDLSEEQRQTISALGTLAAGLAGGIAGDSAGNAVAGAQAGKNAVENNWLSVQEADRKKQLETKRDYLKQELTSAETKELADINQSDKARNKAIKSVCTDGNKGGAACGALIGPAQDALKKYGENATYSLLYKDLYPQDVKNLEGVLQGLDAGSISRDQAITAIAQASGVSWETAAGRYDTAMQTQELTAALAGAYGLKSVIKEPTKESSAKQQSQPSTGRTAEPNRIAADEEASGWSQYNKYRNESGDWNWPAKLGFAEEPVKATLPVGTRLDRYGEPSGSFLAPKGTPYEQRALAPGAGAEKYYEYEVIKPLPVIQGKIAPAFGEAGGGIQILPNMQERVNVEWLLKNEYIREVH</sequence>
<evidence type="ECO:0000256" key="5">
    <source>
        <dbReference type="SAM" id="MobiDB-lite"/>
    </source>
</evidence>
<evidence type="ECO:0000259" key="7">
    <source>
        <dbReference type="Pfam" id="PF14021"/>
    </source>
</evidence>
<feature type="region of interest" description="Disordered" evidence="5">
    <location>
        <begin position="312"/>
        <end position="342"/>
    </location>
</feature>
<reference evidence="9 10" key="1">
    <citation type="submission" date="2018-10" db="EMBL/GenBank/DDBJ databases">
        <title>Draft genome sequence of Pantoea vagans isolated from corpses of the sugarcane aphid Melanaphis sacchari Zehntner.</title>
        <authorList>
            <person name="Toledo E."/>
            <person name="Pena G."/>
            <person name="Lozano L."/>
        </authorList>
    </citation>
    <scope>NUCLEOTIDE SEQUENCE [LARGE SCALE GENOMIC DNA]</scope>
    <source>
        <strain evidence="9 10">ET-90</strain>
    </source>
</reference>
<dbReference type="Pfam" id="PF04829">
    <property type="entry name" value="PT-VENN"/>
    <property type="match status" value="1"/>
</dbReference>
<evidence type="ECO:0000313" key="10">
    <source>
        <dbReference type="Proteomes" id="UP000426772"/>
    </source>
</evidence>
<organism evidence="9 10">
    <name type="scientific">Pantoea vagans</name>
    <dbReference type="NCBI Taxonomy" id="470934"/>
    <lineage>
        <taxon>Bacteria</taxon>
        <taxon>Pseudomonadati</taxon>
        <taxon>Pseudomonadota</taxon>
        <taxon>Gammaproteobacteria</taxon>
        <taxon>Enterobacterales</taxon>
        <taxon>Erwiniaceae</taxon>
        <taxon>Pantoea</taxon>
    </lineage>
</organism>
<dbReference type="PANTHER" id="PTHR42059">
    <property type="entry name" value="TNT DOMAIN-CONTAINING PROTEIN"/>
    <property type="match status" value="1"/>
</dbReference>
<dbReference type="InterPro" id="IPR049271">
    <property type="entry name" value="DUF6862"/>
</dbReference>
<evidence type="ECO:0000256" key="1">
    <source>
        <dbReference type="ARBA" id="ARBA00004219"/>
    </source>
</evidence>
<evidence type="ECO:0000259" key="6">
    <source>
        <dbReference type="Pfam" id="PF04829"/>
    </source>
</evidence>
<accession>A0ABY3LK05</accession>
<dbReference type="InterPro" id="IPR053024">
    <property type="entry name" value="Fungal_surface_NADase"/>
</dbReference>
<dbReference type="EMBL" id="RCNL01000001">
    <property type="protein sequence ID" value="TXL80846.1"/>
    <property type="molecule type" value="Genomic_DNA"/>
</dbReference>
<evidence type="ECO:0000256" key="2">
    <source>
        <dbReference type="ARBA" id="ARBA00022656"/>
    </source>
</evidence>
<dbReference type="Pfam" id="PF14021">
    <property type="entry name" value="TNT"/>
    <property type="match status" value="1"/>
</dbReference>
<protein>
    <submittedName>
        <fullName evidence="9">DUF4237 domain-containing protein</fullName>
    </submittedName>
</protein>
<dbReference type="Pfam" id="PF21726">
    <property type="entry name" value="DUF6862"/>
    <property type="match status" value="1"/>
</dbReference>
<keyword evidence="3" id="KW-1266">Target cell cytoplasm</keyword>
<feature type="domain" description="DUF6862" evidence="8">
    <location>
        <begin position="162"/>
        <end position="231"/>
    </location>
</feature>
<dbReference type="Proteomes" id="UP000426772">
    <property type="component" value="Unassembled WGS sequence"/>
</dbReference>